<evidence type="ECO:0000259" key="1">
    <source>
        <dbReference type="SMART" id="SM00849"/>
    </source>
</evidence>
<dbReference type="EMBL" id="JPVQ01000021">
    <property type="protein sequence ID" value="KGR90296.1"/>
    <property type="molecule type" value="Genomic_DNA"/>
</dbReference>
<dbReference type="Proteomes" id="UP000030595">
    <property type="component" value="Unassembled WGS sequence"/>
</dbReference>
<accession>A0A0A3J054</accession>
<name>A0A0A3J054_9BACL</name>
<dbReference type="Pfam" id="PF00753">
    <property type="entry name" value="Lactamase_B"/>
    <property type="match status" value="1"/>
</dbReference>
<dbReference type="AlphaFoldDB" id="A0A0A3J054"/>
<dbReference type="SUPFAM" id="SSF56281">
    <property type="entry name" value="Metallo-hydrolase/oxidoreductase"/>
    <property type="match status" value="1"/>
</dbReference>
<gene>
    <name evidence="2" type="ORF">CD30_12040</name>
</gene>
<dbReference type="CDD" id="cd07721">
    <property type="entry name" value="yflN-like_MBL-fold"/>
    <property type="match status" value="1"/>
</dbReference>
<dbReference type="RefSeq" id="WP_036177091.1">
    <property type="nucleotide sequence ID" value="NZ_AVCZ01000021.1"/>
</dbReference>
<dbReference type="SMART" id="SM00849">
    <property type="entry name" value="Lactamase_B"/>
    <property type="match status" value="1"/>
</dbReference>
<reference evidence="2 3" key="1">
    <citation type="submission" date="2014-02" db="EMBL/GenBank/DDBJ databases">
        <title>Draft genome sequence of Lysinibacillus massiliensis CCUG 49529.</title>
        <authorList>
            <person name="Zhang F."/>
            <person name="Wang G."/>
            <person name="Zhang L."/>
        </authorList>
    </citation>
    <scope>NUCLEOTIDE SEQUENCE [LARGE SCALE GENOMIC DNA]</scope>
    <source>
        <strain evidence="2 3">CCUG 49529</strain>
    </source>
</reference>
<organism evidence="2 3">
    <name type="scientific">Ureibacillus massiliensis 4400831 = CIP 108448 = CCUG 49529</name>
    <dbReference type="NCBI Taxonomy" id="1211035"/>
    <lineage>
        <taxon>Bacteria</taxon>
        <taxon>Bacillati</taxon>
        <taxon>Bacillota</taxon>
        <taxon>Bacilli</taxon>
        <taxon>Bacillales</taxon>
        <taxon>Caryophanaceae</taxon>
        <taxon>Ureibacillus</taxon>
    </lineage>
</organism>
<dbReference type="InterPro" id="IPR050855">
    <property type="entry name" value="NDM-1-like"/>
</dbReference>
<dbReference type="PANTHER" id="PTHR42951:SF17">
    <property type="entry name" value="METALLO-BETA-LACTAMASE DOMAIN-CONTAINING PROTEIN"/>
    <property type="match status" value="1"/>
</dbReference>
<keyword evidence="3" id="KW-1185">Reference proteome</keyword>
<proteinExistence type="predicted"/>
<protein>
    <recommendedName>
        <fullName evidence="1">Metallo-beta-lactamase domain-containing protein</fullName>
    </recommendedName>
</protein>
<dbReference type="eggNOG" id="COG0491">
    <property type="taxonomic scope" value="Bacteria"/>
</dbReference>
<evidence type="ECO:0000313" key="3">
    <source>
        <dbReference type="Proteomes" id="UP000030595"/>
    </source>
</evidence>
<comment type="caution">
    <text evidence="2">The sequence shown here is derived from an EMBL/GenBank/DDBJ whole genome shotgun (WGS) entry which is preliminary data.</text>
</comment>
<dbReference type="InterPro" id="IPR036866">
    <property type="entry name" value="RibonucZ/Hydroxyglut_hydro"/>
</dbReference>
<dbReference type="PANTHER" id="PTHR42951">
    <property type="entry name" value="METALLO-BETA-LACTAMASE DOMAIN-CONTAINING"/>
    <property type="match status" value="1"/>
</dbReference>
<sequence length="283" mass="31674">MDEQLNYGNDYKFIPMTSILSGVGKEITTDIYVLTIQVVNVCFVGDKNGWTLVDAGMPKSANTIIQEAENRFGPNTKPKAIVLTHGHFDHVGAVIELIKHWNVPVYAHELEIPYLTGQKKYPEADTSVEGGLVARMSFYFPNDPIHLGSHVQPLPKDGTIPNLSGWKWIPTPGHSPGHVSLFRDEDRALIVGDAFVTVKQESLFKVLVQEKEISGPPRYFTTNWNQARESVQKLSYLNPTIAVTGHGIPMTGEELKESLAKLAKEFDEIAKPKYGRYIHEYDN</sequence>
<evidence type="ECO:0000313" key="2">
    <source>
        <dbReference type="EMBL" id="KGR90296.1"/>
    </source>
</evidence>
<dbReference type="Gene3D" id="3.60.15.10">
    <property type="entry name" value="Ribonuclease Z/Hydroxyacylglutathione hydrolase-like"/>
    <property type="match status" value="1"/>
</dbReference>
<dbReference type="InterPro" id="IPR001279">
    <property type="entry name" value="Metallo-B-lactamas"/>
</dbReference>
<dbReference type="OrthoDB" id="9802248at2"/>
<feature type="domain" description="Metallo-beta-lactamase" evidence="1">
    <location>
        <begin position="38"/>
        <end position="246"/>
    </location>
</feature>